<dbReference type="NCBIfam" id="TIGR01640">
    <property type="entry name" value="F_box_assoc_1"/>
    <property type="match status" value="1"/>
</dbReference>
<dbReference type="InterPro" id="IPR006527">
    <property type="entry name" value="F-box-assoc_dom_typ1"/>
</dbReference>
<dbReference type="OrthoDB" id="1686535at2759"/>
<sequence length="368" mass="40352">MRRSSSRNLKKILARVPVKDLTRFVSAKVGGRCSKTRGLSDSTGPHAPTRIVSFRKWNTRPCLLSYSSSGKPEVIVEEISLNIGDEHDLLNANPIGQCHGLFCLDLDEDDAFGVWNPSLRELRRIEIEGLNDYGEMGFGYDHSSQDYKIVFVLETQGSDSKALVLSLKSGVSRMIDFPRLENVVMSHMREPGTLVGENIYWQVYGDGGKATETFLRFDLVSDTFSYCKGPSNCGEDVLPHITAGLRGGGLCTVQVSPCGDIIVWSAQHEKDKIGGGGIKSWSKICSLSRAVLERAVSRGIDYICLRSAVAYAGLLLLLVSIEGKEAKLLAYNFEDKSLTCVETNLPIDSCGDLQTYVETLVPIPNASC</sequence>
<organism evidence="2 3">
    <name type="scientific">Microthlaspi erraticum</name>
    <dbReference type="NCBI Taxonomy" id="1685480"/>
    <lineage>
        <taxon>Eukaryota</taxon>
        <taxon>Viridiplantae</taxon>
        <taxon>Streptophyta</taxon>
        <taxon>Embryophyta</taxon>
        <taxon>Tracheophyta</taxon>
        <taxon>Spermatophyta</taxon>
        <taxon>Magnoliopsida</taxon>
        <taxon>eudicotyledons</taxon>
        <taxon>Gunneridae</taxon>
        <taxon>Pentapetalae</taxon>
        <taxon>rosids</taxon>
        <taxon>malvids</taxon>
        <taxon>Brassicales</taxon>
        <taxon>Brassicaceae</taxon>
        <taxon>Coluteocarpeae</taxon>
        <taxon>Microthlaspi</taxon>
    </lineage>
</organism>
<dbReference type="PANTHER" id="PTHR31672:SF13">
    <property type="entry name" value="F-BOX PROTEIN CPR30-LIKE"/>
    <property type="match status" value="1"/>
</dbReference>
<protein>
    <recommendedName>
        <fullName evidence="1">F-box associated beta-propeller type 1 domain-containing protein</fullName>
    </recommendedName>
</protein>
<accession>A0A6D2HFE5</accession>
<name>A0A6D2HFE5_9BRAS</name>
<evidence type="ECO:0000259" key="1">
    <source>
        <dbReference type="Pfam" id="PF07734"/>
    </source>
</evidence>
<dbReference type="Proteomes" id="UP000467841">
    <property type="component" value="Unassembled WGS sequence"/>
</dbReference>
<dbReference type="AlphaFoldDB" id="A0A6D2HFE5"/>
<comment type="caution">
    <text evidence="2">The sequence shown here is derived from an EMBL/GenBank/DDBJ whole genome shotgun (WGS) entry which is preliminary data.</text>
</comment>
<dbReference type="Pfam" id="PF07734">
    <property type="entry name" value="FBA_1"/>
    <property type="match status" value="1"/>
</dbReference>
<evidence type="ECO:0000313" key="2">
    <source>
        <dbReference type="EMBL" id="CAA7014336.1"/>
    </source>
</evidence>
<feature type="domain" description="F-box associated beta-propeller type 1" evidence="1">
    <location>
        <begin position="75"/>
        <end position="363"/>
    </location>
</feature>
<proteinExistence type="predicted"/>
<reference evidence="2" key="1">
    <citation type="submission" date="2020-01" db="EMBL/GenBank/DDBJ databases">
        <authorList>
            <person name="Mishra B."/>
        </authorList>
    </citation>
    <scope>NUCLEOTIDE SEQUENCE [LARGE SCALE GENOMIC DNA]</scope>
</reference>
<keyword evidence="3" id="KW-1185">Reference proteome</keyword>
<dbReference type="InterPro" id="IPR017451">
    <property type="entry name" value="F-box-assoc_interact_dom"/>
</dbReference>
<dbReference type="PANTHER" id="PTHR31672">
    <property type="entry name" value="BNACNNG10540D PROTEIN"/>
    <property type="match status" value="1"/>
</dbReference>
<dbReference type="InterPro" id="IPR050796">
    <property type="entry name" value="SCF_F-box_component"/>
</dbReference>
<gene>
    <name evidence="2" type="ORF">MERR_LOCUS1570</name>
</gene>
<evidence type="ECO:0000313" key="3">
    <source>
        <dbReference type="Proteomes" id="UP000467841"/>
    </source>
</evidence>
<dbReference type="EMBL" id="CACVBM020000110">
    <property type="protein sequence ID" value="CAA7014336.1"/>
    <property type="molecule type" value="Genomic_DNA"/>
</dbReference>